<protein>
    <submittedName>
        <fullName evidence="3">Uncharacterized protein</fullName>
    </submittedName>
</protein>
<comment type="caution">
    <text evidence="3">The sequence shown here is derived from an EMBL/GenBank/DDBJ whole genome shotgun (WGS) entry which is preliminary data.</text>
</comment>
<feature type="signal peptide" evidence="2">
    <location>
        <begin position="1"/>
        <end position="22"/>
    </location>
</feature>
<evidence type="ECO:0000313" key="3">
    <source>
        <dbReference type="EMBL" id="MFD1312773.1"/>
    </source>
</evidence>
<gene>
    <name evidence="3" type="ORF">ACFQ5X_44315</name>
</gene>
<organism evidence="3 4">
    <name type="scientific">Streptomyces kaempferi</name>
    <dbReference type="NCBI Taxonomy" id="333725"/>
    <lineage>
        <taxon>Bacteria</taxon>
        <taxon>Bacillati</taxon>
        <taxon>Actinomycetota</taxon>
        <taxon>Actinomycetes</taxon>
        <taxon>Kitasatosporales</taxon>
        <taxon>Streptomycetaceae</taxon>
        <taxon>Streptomyces</taxon>
    </lineage>
</organism>
<evidence type="ECO:0000313" key="4">
    <source>
        <dbReference type="Proteomes" id="UP001597058"/>
    </source>
</evidence>
<dbReference type="EMBL" id="JBHTMM010000137">
    <property type="protein sequence ID" value="MFD1312773.1"/>
    <property type="molecule type" value="Genomic_DNA"/>
</dbReference>
<reference evidence="4" key="1">
    <citation type="journal article" date="2019" name="Int. J. Syst. Evol. Microbiol.">
        <title>The Global Catalogue of Microorganisms (GCM) 10K type strain sequencing project: providing services to taxonomists for standard genome sequencing and annotation.</title>
        <authorList>
            <consortium name="The Broad Institute Genomics Platform"/>
            <consortium name="The Broad Institute Genome Sequencing Center for Infectious Disease"/>
            <person name="Wu L."/>
            <person name="Ma J."/>
        </authorList>
    </citation>
    <scope>NUCLEOTIDE SEQUENCE [LARGE SCALE GENOMIC DNA]</scope>
    <source>
        <strain evidence="4">CGMCC 4.7020</strain>
    </source>
</reference>
<keyword evidence="4" id="KW-1185">Reference proteome</keyword>
<feature type="region of interest" description="Disordered" evidence="1">
    <location>
        <begin position="60"/>
        <end position="80"/>
    </location>
</feature>
<evidence type="ECO:0000256" key="1">
    <source>
        <dbReference type="SAM" id="MobiDB-lite"/>
    </source>
</evidence>
<keyword evidence="2" id="KW-0732">Signal</keyword>
<accession>A0ABW3XT37</accession>
<dbReference type="Proteomes" id="UP001597058">
    <property type="component" value="Unassembled WGS sequence"/>
</dbReference>
<name>A0ABW3XT37_9ACTN</name>
<dbReference type="RefSeq" id="WP_329524811.1">
    <property type="nucleotide sequence ID" value="NZ_JBHSKH010000006.1"/>
</dbReference>
<evidence type="ECO:0000256" key="2">
    <source>
        <dbReference type="SAM" id="SignalP"/>
    </source>
</evidence>
<sequence>MKHPRGVTGVAAAVAATGLVLAAAGAAPAQTPAGPERITSRAQLARGIAGAVAQERAAASAPLSPAARGMSVDVSSVLPC</sequence>
<proteinExistence type="predicted"/>
<feature type="chain" id="PRO_5045418868" evidence="2">
    <location>
        <begin position="23"/>
        <end position="80"/>
    </location>
</feature>